<keyword evidence="1" id="KW-0732">Signal</keyword>
<organism evidence="2 3">
    <name type="scientific">Abiotrophia defectiva ATCC 49176</name>
    <dbReference type="NCBI Taxonomy" id="592010"/>
    <lineage>
        <taxon>Bacteria</taxon>
        <taxon>Bacillati</taxon>
        <taxon>Bacillota</taxon>
        <taxon>Bacilli</taxon>
        <taxon>Lactobacillales</taxon>
        <taxon>Aerococcaceae</taxon>
        <taxon>Abiotrophia</taxon>
    </lineage>
</organism>
<reference evidence="2" key="1">
    <citation type="submission" date="2013-06" db="EMBL/GenBank/DDBJ databases">
        <authorList>
            <person name="Weinstock G."/>
            <person name="Sodergren E."/>
            <person name="Clifton S."/>
            <person name="Fulton L."/>
            <person name="Fulton B."/>
            <person name="Courtney L."/>
            <person name="Fronick C."/>
            <person name="Harrison M."/>
            <person name="Strong C."/>
            <person name="Farmer C."/>
            <person name="Delahaunty K."/>
            <person name="Markovic C."/>
            <person name="Hall O."/>
            <person name="Minx P."/>
            <person name="Tomlinson C."/>
            <person name="Mitreva M."/>
            <person name="Nelson J."/>
            <person name="Hou S."/>
            <person name="Wollam A."/>
            <person name="Pepin K.H."/>
            <person name="Johnson M."/>
            <person name="Bhonagiri V."/>
            <person name="Nash W.E."/>
            <person name="Warren W."/>
            <person name="Chinwalla A."/>
            <person name="Mardis E.R."/>
            <person name="Wilson R.K."/>
        </authorList>
    </citation>
    <scope>NUCLEOTIDE SEQUENCE [LARGE SCALE GENOMIC DNA]</scope>
    <source>
        <strain evidence="2">ATCC 49176</strain>
    </source>
</reference>
<dbReference type="EMBL" id="ACIN03000014">
    <property type="protein sequence ID" value="ESK65066.1"/>
    <property type="molecule type" value="Genomic_DNA"/>
</dbReference>
<proteinExistence type="predicted"/>
<dbReference type="Pfam" id="PF12974">
    <property type="entry name" value="Phosphonate-bd"/>
    <property type="match status" value="1"/>
</dbReference>
<comment type="caution">
    <text evidence="2">The sequence shown here is derived from an EMBL/GenBank/DDBJ whole genome shotgun (WGS) entry which is preliminary data.</text>
</comment>
<dbReference type="PANTHER" id="PTHR35841">
    <property type="entry name" value="PHOSPHONATES-BINDING PERIPLASMIC PROTEIN"/>
    <property type="match status" value="1"/>
</dbReference>
<accession>W1Q207</accession>
<dbReference type="Proteomes" id="UP000019050">
    <property type="component" value="Unassembled WGS sequence"/>
</dbReference>
<dbReference type="SUPFAM" id="SSF53850">
    <property type="entry name" value="Periplasmic binding protein-like II"/>
    <property type="match status" value="1"/>
</dbReference>
<sequence>MKKSLKLFAIFTLIATFVAGLIAPFTAKAAEKIDTIKIGFVPSRNPDEIVTSTEPLKQLLKDELAKNGFEVENVEITVGTNFEAVGEGLASGTLDYGFIPSGTYVLFSDDVEVLLTATRQGLNKNSTEPKEWNDKKATEPTDEQVTFYKGLILAGPSAKGKELAEKVNKGEKLTWDDLNSAKWTVLSSSSASGYIYPTLWLKENFGKKITDLANVVQSDSYTNAMTRLAAEQVDIVVGYADLRRDNVDKWQKEMGASAPIWEATNVIGVTPDIVNDTVSASKTSTTVSPELNEAIKKSLMDIAKTEEGKKVIKIYNHTGYKEAKDEDYNKEREAQKLIKGN</sequence>
<gene>
    <name evidence="2" type="ORF">GCWU000182_001609</name>
</gene>
<evidence type="ECO:0000256" key="1">
    <source>
        <dbReference type="SAM" id="SignalP"/>
    </source>
</evidence>
<keyword evidence="3" id="KW-1185">Reference proteome</keyword>
<evidence type="ECO:0000313" key="3">
    <source>
        <dbReference type="Proteomes" id="UP000019050"/>
    </source>
</evidence>
<evidence type="ECO:0000313" key="2">
    <source>
        <dbReference type="EMBL" id="ESK65066.1"/>
    </source>
</evidence>
<feature type="chain" id="PRO_5004808030" evidence="1">
    <location>
        <begin position="30"/>
        <end position="341"/>
    </location>
</feature>
<feature type="signal peptide" evidence="1">
    <location>
        <begin position="1"/>
        <end position="29"/>
    </location>
</feature>
<dbReference type="eggNOG" id="COG3221">
    <property type="taxonomic scope" value="Bacteria"/>
</dbReference>
<protein>
    <submittedName>
        <fullName evidence="2">Phosphate/phosphite/phosphonate ABC transporter, periplasmic binding protein</fullName>
    </submittedName>
</protein>
<dbReference type="HOGENOM" id="CLU_051472_0_0_9"/>
<dbReference type="Gene3D" id="3.40.190.10">
    <property type="entry name" value="Periplasmic binding protein-like II"/>
    <property type="match status" value="2"/>
</dbReference>
<dbReference type="GeneID" id="84817178"/>
<dbReference type="PANTHER" id="PTHR35841:SF1">
    <property type="entry name" value="PHOSPHONATES-BINDING PERIPLASMIC PROTEIN"/>
    <property type="match status" value="1"/>
</dbReference>
<dbReference type="RefSeq" id="WP_023392249.1">
    <property type="nucleotide sequence ID" value="NZ_KI535341.1"/>
</dbReference>
<dbReference type="OrthoDB" id="9776786at2"/>
<dbReference type="AlphaFoldDB" id="W1Q207"/>
<name>W1Q207_ABIDE</name>
<dbReference type="STRING" id="592010.GCWU000182_001609"/>